<dbReference type="Proteomes" id="UP000027002">
    <property type="component" value="Chromosome 1"/>
</dbReference>
<keyword evidence="3" id="KW-1185">Reference proteome</keyword>
<proteinExistence type="predicted"/>
<dbReference type="KEGG" id="uvi:66060802"/>
<gene>
    <name evidence="2" type="ORF">UV8b_00024</name>
</gene>
<evidence type="ECO:0000313" key="3">
    <source>
        <dbReference type="Proteomes" id="UP000027002"/>
    </source>
</evidence>
<sequence length="452" mass="47276">MARLNRRLALLGLSALLPAALALPEGLGKRTAGQCGQSSCQAALAALGSQARLDCSSFLATTVTPCAATSTPVVTVTVFETATGTAATDTALVTATVTGSVETDVRTVLYTTTVATDDVPTTVATASVQDTVTVPATADVTDIVTVYQTATKAVYDFSGVKPVKRSDGDGDGDGPPRRVRRGCKACPYTRVATAVPSYASACADAAQYSSVCFCMGVTPTVVTLSPSASTTVVTATVTNSVPPVTVTDTAFVSVTDTTTVDATVDVPVTYTNVVPVTATFTQDPATLTLTTTQTVAATAVVTNTVPGPTQYCEMYLQIRGSSYDGRFIYNAVNQATNVISTSMKTPYRLDKNGKLHPASGPYAGYTLYSYGASSYVNVQTDENIAKSGYNPLTCKVNLDTLEIFCQAYSSPKTWVWSNGYTTADGPYLWLNTFVQTGSTQFRLFAVPVNCVT</sequence>
<evidence type="ECO:0000256" key="1">
    <source>
        <dbReference type="SAM" id="SignalP"/>
    </source>
</evidence>
<keyword evidence="1" id="KW-0732">Signal</keyword>
<dbReference type="RefSeq" id="XP_042993456.1">
    <property type="nucleotide sequence ID" value="XM_043137522.1"/>
</dbReference>
<feature type="chain" id="PRO_5034191396" evidence="1">
    <location>
        <begin position="23"/>
        <end position="452"/>
    </location>
</feature>
<dbReference type="GeneID" id="66060802"/>
<protein>
    <submittedName>
        <fullName evidence="2">Uncharacterized protein</fullName>
    </submittedName>
</protein>
<dbReference type="EMBL" id="CP072753">
    <property type="protein sequence ID" value="QUC15783.1"/>
    <property type="molecule type" value="Genomic_DNA"/>
</dbReference>
<name>A0A8E5MD86_USTVR</name>
<reference evidence="2" key="1">
    <citation type="submission" date="2020-03" db="EMBL/GenBank/DDBJ databases">
        <title>A mixture of massive structural variations and highly conserved coding sequences in Ustilaginoidea virens genome.</title>
        <authorList>
            <person name="Zhang K."/>
            <person name="Zhao Z."/>
            <person name="Zhang Z."/>
            <person name="Li Y."/>
            <person name="Hsiang T."/>
            <person name="Sun W."/>
        </authorList>
    </citation>
    <scope>NUCLEOTIDE SEQUENCE</scope>
    <source>
        <strain evidence="2">UV-8b</strain>
    </source>
</reference>
<organism evidence="2 3">
    <name type="scientific">Ustilaginoidea virens</name>
    <name type="common">Rice false smut fungus</name>
    <name type="synonym">Villosiclava virens</name>
    <dbReference type="NCBI Taxonomy" id="1159556"/>
    <lineage>
        <taxon>Eukaryota</taxon>
        <taxon>Fungi</taxon>
        <taxon>Dikarya</taxon>
        <taxon>Ascomycota</taxon>
        <taxon>Pezizomycotina</taxon>
        <taxon>Sordariomycetes</taxon>
        <taxon>Hypocreomycetidae</taxon>
        <taxon>Hypocreales</taxon>
        <taxon>Clavicipitaceae</taxon>
        <taxon>Ustilaginoidea</taxon>
    </lineage>
</organism>
<accession>A0A8E5MD86</accession>
<dbReference type="OrthoDB" id="3943163at2759"/>
<feature type="signal peptide" evidence="1">
    <location>
        <begin position="1"/>
        <end position="22"/>
    </location>
</feature>
<evidence type="ECO:0000313" key="2">
    <source>
        <dbReference type="EMBL" id="QUC15783.1"/>
    </source>
</evidence>
<dbReference type="AlphaFoldDB" id="A0A8E5MD86"/>